<dbReference type="Gene3D" id="3.50.50.60">
    <property type="entry name" value="FAD/NAD(P)-binding domain"/>
    <property type="match status" value="2"/>
</dbReference>
<dbReference type="Pfam" id="PF07992">
    <property type="entry name" value="Pyr_redox_2"/>
    <property type="match status" value="1"/>
</dbReference>
<reference evidence="5 6" key="1">
    <citation type="submission" date="2024-07" db="EMBL/GenBank/DDBJ databases">
        <title>Section-level genome sequencing and comparative genomics of Aspergillus sections Usti and Cavernicolus.</title>
        <authorList>
            <consortium name="Lawrence Berkeley National Laboratory"/>
            <person name="Nybo J.L."/>
            <person name="Vesth T.C."/>
            <person name="Theobald S."/>
            <person name="Frisvad J.C."/>
            <person name="Larsen T.O."/>
            <person name="Kjaerboelling I."/>
            <person name="Rothschild-Mancinelli K."/>
            <person name="Lyhne E.K."/>
            <person name="Kogle M.E."/>
            <person name="Barry K."/>
            <person name="Clum A."/>
            <person name="Na H."/>
            <person name="Ledsgaard L."/>
            <person name="Lin J."/>
            <person name="Lipzen A."/>
            <person name="Kuo A."/>
            <person name="Riley R."/>
            <person name="Mondo S."/>
            <person name="Labutti K."/>
            <person name="Haridas S."/>
            <person name="Pangalinan J."/>
            <person name="Salamov A.A."/>
            <person name="Simmons B.A."/>
            <person name="Magnuson J.K."/>
            <person name="Chen J."/>
            <person name="Drula E."/>
            <person name="Henrissat B."/>
            <person name="Wiebenga A."/>
            <person name="Lubbers R.J."/>
            <person name="Gomes A.C."/>
            <person name="Makela M.R."/>
            <person name="Stajich J."/>
            <person name="Grigoriev I.V."/>
            <person name="Mortensen U.H."/>
            <person name="De Vries R.P."/>
            <person name="Baker S.E."/>
            <person name="Andersen M.R."/>
        </authorList>
    </citation>
    <scope>NUCLEOTIDE SEQUENCE [LARGE SCALE GENOMIC DNA]</scope>
    <source>
        <strain evidence="5 6">CBS 123904</strain>
    </source>
</reference>
<proteinExistence type="inferred from homology"/>
<organism evidence="5 6">
    <name type="scientific">Aspergillus pseudoustus</name>
    <dbReference type="NCBI Taxonomy" id="1810923"/>
    <lineage>
        <taxon>Eukaryota</taxon>
        <taxon>Fungi</taxon>
        <taxon>Dikarya</taxon>
        <taxon>Ascomycota</taxon>
        <taxon>Pezizomycotina</taxon>
        <taxon>Eurotiomycetes</taxon>
        <taxon>Eurotiomycetidae</taxon>
        <taxon>Eurotiales</taxon>
        <taxon>Aspergillaceae</taxon>
        <taxon>Aspergillus</taxon>
        <taxon>Aspergillus subgen. Nidulantes</taxon>
    </lineage>
</organism>
<dbReference type="InterPro" id="IPR023753">
    <property type="entry name" value="FAD/NAD-binding_dom"/>
</dbReference>
<keyword evidence="3" id="KW-0560">Oxidoreductase</keyword>
<evidence type="ECO:0000256" key="1">
    <source>
        <dbReference type="ARBA" id="ARBA00009333"/>
    </source>
</evidence>
<evidence type="ECO:0000256" key="2">
    <source>
        <dbReference type="ARBA" id="ARBA00022630"/>
    </source>
</evidence>
<sequence length="299" mass="33020">MHSVLLFDSQDYRNATTSHMHNVLGFDHVEPATFRDTIHDALQNRYATNTVVRKKVVEAHKIPYVGPGTRFEVIDHDGARYRGSKLVLATGIRDVLPSIEGYRENWGGLIFHCLFCHGYEERGTGRAGLLVAESSQLLAQPPIALLLGKMARRFADEVTLFTHGNKEVEVALREAGAEAQGFAVEPRTIQRLERVHPPNHPQDGVSLDVGFLMHMPNTIVTNNWVDQLGLELEPPGQYKQKDATMETTVPGVFVAGDHASVAKDIPNAASNATYVASSIALQLTMEENDAHEAEKSNHI</sequence>
<dbReference type="PANTHER" id="PTHR48105">
    <property type="entry name" value="THIOREDOXIN REDUCTASE 1-RELATED-RELATED"/>
    <property type="match status" value="1"/>
</dbReference>
<keyword evidence="2" id="KW-0285">Flavoprotein</keyword>
<evidence type="ECO:0000259" key="4">
    <source>
        <dbReference type="Pfam" id="PF07992"/>
    </source>
</evidence>
<accession>A0ABR4JLH6</accession>
<evidence type="ECO:0000313" key="5">
    <source>
        <dbReference type="EMBL" id="KAL2840895.1"/>
    </source>
</evidence>
<comment type="similarity">
    <text evidence="1">Belongs to the class-II pyridine nucleotide-disulfide oxidoreductase family.</text>
</comment>
<dbReference type="SUPFAM" id="SSF51905">
    <property type="entry name" value="FAD/NAD(P)-binding domain"/>
    <property type="match status" value="1"/>
</dbReference>
<dbReference type="InterPro" id="IPR036188">
    <property type="entry name" value="FAD/NAD-bd_sf"/>
</dbReference>
<evidence type="ECO:0000256" key="3">
    <source>
        <dbReference type="ARBA" id="ARBA00023002"/>
    </source>
</evidence>
<dbReference type="Proteomes" id="UP001610446">
    <property type="component" value="Unassembled WGS sequence"/>
</dbReference>
<evidence type="ECO:0000313" key="6">
    <source>
        <dbReference type="Proteomes" id="UP001610446"/>
    </source>
</evidence>
<dbReference type="EMBL" id="JBFXLU010000116">
    <property type="protein sequence ID" value="KAL2840895.1"/>
    <property type="molecule type" value="Genomic_DNA"/>
</dbReference>
<gene>
    <name evidence="5" type="ORF">BJY01DRAFT_257235</name>
</gene>
<keyword evidence="6" id="KW-1185">Reference proteome</keyword>
<dbReference type="InterPro" id="IPR050097">
    <property type="entry name" value="Ferredoxin-NADP_redctase_2"/>
</dbReference>
<comment type="caution">
    <text evidence="5">The sequence shown here is derived from an EMBL/GenBank/DDBJ whole genome shotgun (WGS) entry which is preliminary data.</text>
</comment>
<protein>
    <recommendedName>
        <fullName evidence="4">FAD/NAD(P)-binding domain-containing protein</fullName>
    </recommendedName>
</protein>
<name>A0ABR4JLH6_9EURO</name>
<feature type="domain" description="FAD/NAD(P)-binding" evidence="4">
    <location>
        <begin position="66"/>
        <end position="272"/>
    </location>
</feature>